<dbReference type="InterPro" id="IPR032675">
    <property type="entry name" value="LRR_dom_sf"/>
</dbReference>
<evidence type="ECO:0000256" key="7">
    <source>
        <dbReference type="ARBA" id="ARBA00022737"/>
    </source>
</evidence>
<dbReference type="EMBL" id="JAXQNO010000002">
    <property type="protein sequence ID" value="KAK4801881.1"/>
    <property type="molecule type" value="Genomic_DNA"/>
</dbReference>
<evidence type="ECO:0000259" key="12">
    <source>
        <dbReference type="Pfam" id="PF23598"/>
    </source>
</evidence>
<dbReference type="AlphaFoldDB" id="A0AAN7MEG1"/>
<dbReference type="SUPFAM" id="SSF52058">
    <property type="entry name" value="L domain-like"/>
    <property type="match status" value="2"/>
</dbReference>
<keyword evidence="14" id="KW-1185">Reference proteome</keyword>
<dbReference type="FunFam" id="3.80.10.10:FF:000383">
    <property type="entry name" value="Leucine-rich repeat receptor protein kinase EMS1"/>
    <property type="match status" value="2"/>
</dbReference>
<evidence type="ECO:0000256" key="9">
    <source>
        <dbReference type="ARBA" id="ARBA00023136"/>
    </source>
</evidence>
<dbReference type="Proteomes" id="UP001346149">
    <property type="component" value="Unassembled WGS sequence"/>
</dbReference>
<evidence type="ECO:0000256" key="3">
    <source>
        <dbReference type="ARBA" id="ARBA00022475"/>
    </source>
</evidence>
<dbReference type="InterPro" id="IPR046956">
    <property type="entry name" value="RLP23-like"/>
</dbReference>
<keyword evidence="3" id="KW-1003">Cell membrane</keyword>
<reference evidence="13 14" key="1">
    <citation type="journal article" date="2023" name="Hortic Res">
        <title>Pangenome of water caltrop reveals structural variations and asymmetric subgenome divergence after allopolyploidization.</title>
        <authorList>
            <person name="Zhang X."/>
            <person name="Chen Y."/>
            <person name="Wang L."/>
            <person name="Yuan Y."/>
            <person name="Fang M."/>
            <person name="Shi L."/>
            <person name="Lu R."/>
            <person name="Comes H.P."/>
            <person name="Ma Y."/>
            <person name="Chen Y."/>
            <person name="Huang G."/>
            <person name="Zhou Y."/>
            <person name="Zheng Z."/>
            <person name="Qiu Y."/>
        </authorList>
    </citation>
    <scope>NUCLEOTIDE SEQUENCE [LARGE SCALE GENOMIC DNA]</scope>
    <source>
        <strain evidence="13">F231</strain>
    </source>
</reference>
<dbReference type="PRINTS" id="PR00019">
    <property type="entry name" value="LEURICHRPT"/>
</dbReference>
<evidence type="ECO:0000313" key="13">
    <source>
        <dbReference type="EMBL" id="KAK4801881.1"/>
    </source>
</evidence>
<evidence type="ECO:0000256" key="1">
    <source>
        <dbReference type="ARBA" id="ARBA00004251"/>
    </source>
</evidence>
<name>A0AAN7MEG1_TRANT</name>
<protein>
    <recommendedName>
        <fullName evidence="12">Disease resistance R13L4/SHOC-2-like LRR domain-containing protein</fullName>
    </recommendedName>
</protein>
<feature type="domain" description="Disease resistance R13L4/SHOC-2-like LRR" evidence="12">
    <location>
        <begin position="288"/>
        <end position="534"/>
    </location>
</feature>
<comment type="subcellular location">
    <subcellularLocation>
        <location evidence="1">Cell membrane</location>
        <topology evidence="1">Single-pass type I membrane protein</topology>
    </subcellularLocation>
</comment>
<dbReference type="PROSITE" id="PS51450">
    <property type="entry name" value="LRR"/>
    <property type="match status" value="2"/>
</dbReference>
<gene>
    <name evidence="13" type="ORF">SAY86_000084</name>
</gene>
<keyword evidence="5" id="KW-0812">Transmembrane</keyword>
<evidence type="ECO:0000256" key="6">
    <source>
        <dbReference type="ARBA" id="ARBA00022729"/>
    </source>
</evidence>
<evidence type="ECO:0000256" key="5">
    <source>
        <dbReference type="ARBA" id="ARBA00022692"/>
    </source>
</evidence>
<evidence type="ECO:0000256" key="2">
    <source>
        <dbReference type="ARBA" id="ARBA00009592"/>
    </source>
</evidence>
<keyword evidence="10" id="KW-0675">Receptor</keyword>
<comment type="caution">
    <text evidence="13">The sequence shown here is derived from an EMBL/GenBank/DDBJ whole genome shotgun (WGS) entry which is preliminary data.</text>
</comment>
<dbReference type="Pfam" id="PF00560">
    <property type="entry name" value="LRR_1"/>
    <property type="match status" value="2"/>
</dbReference>
<dbReference type="InterPro" id="IPR003591">
    <property type="entry name" value="Leu-rich_rpt_typical-subtyp"/>
</dbReference>
<organism evidence="13 14">
    <name type="scientific">Trapa natans</name>
    <name type="common">Water chestnut</name>
    <dbReference type="NCBI Taxonomy" id="22666"/>
    <lineage>
        <taxon>Eukaryota</taxon>
        <taxon>Viridiplantae</taxon>
        <taxon>Streptophyta</taxon>
        <taxon>Embryophyta</taxon>
        <taxon>Tracheophyta</taxon>
        <taxon>Spermatophyta</taxon>
        <taxon>Magnoliopsida</taxon>
        <taxon>eudicotyledons</taxon>
        <taxon>Gunneridae</taxon>
        <taxon>Pentapetalae</taxon>
        <taxon>rosids</taxon>
        <taxon>malvids</taxon>
        <taxon>Myrtales</taxon>
        <taxon>Lythraceae</taxon>
        <taxon>Trapa</taxon>
    </lineage>
</organism>
<dbReference type="PANTHER" id="PTHR48061:SF2">
    <property type="entry name" value="RECEPTOR LIKE PROTEIN 30-LIKE"/>
    <property type="match status" value="1"/>
</dbReference>
<evidence type="ECO:0000256" key="4">
    <source>
        <dbReference type="ARBA" id="ARBA00022614"/>
    </source>
</evidence>
<evidence type="ECO:0000256" key="10">
    <source>
        <dbReference type="ARBA" id="ARBA00023170"/>
    </source>
</evidence>
<keyword evidence="9" id="KW-0472">Membrane</keyword>
<sequence>MRIPIFMWLVSVALYSALFSDFGTLAYAQCLLSDQQQSLLLSIKKGLVFNASLSTKLVTWSQGSTSWAGVTCEGGTVTGLDLSNESISDGINSSSSIFSLQHLRRLNLGFNRFNSTTIPLRIKSLRSLEYLNLSNSGFVGQIPIEMSYLVGLTKLDLSTLYFRGSPSLKLEDPNLKMLMGRLAEMKELHLDGVNISAAGEEWCRWLSSSLPKLEVLSMFNCYLSGPISPSLLDLKSLSVIRLVNNNLSTEVPGFLANFRNLTTLHLSSAGLSGMFPSKILLAPALQNLDLSNNPLLQGSLPEFSTVSSLRTLDVRFTNFSGTLPDSIGNLSNLSRLELANCSFSGKMPDFTAKLSQLVYLDLSTNNFSGPLPSFSHSRNLIQIIFSHNVLSGEISSTQWEYHQKLEVLDLSYNSLQGSIPSSLFALPSIQKLQLSNNQMSGQVQLMEHSNFSSYQLDTLDLSSNDLTGPVPATLFQFPELKYLSLSFNNFNGSLDINVVQKISNLSYLDLSYNNLELIANASGSGVSSFPQMTTTVKLASCHLKKLPDFLSTQHKLNHLDLSSNNLTGVIPEWIWTLKKLQ</sequence>
<keyword evidence="4" id="KW-0433">Leucine-rich repeat</keyword>
<evidence type="ECO:0000256" key="8">
    <source>
        <dbReference type="ARBA" id="ARBA00022989"/>
    </source>
</evidence>
<dbReference type="GO" id="GO:0005886">
    <property type="term" value="C:plasma membrane"/>
    <property type="evidence" value="ECO:0007669"/>
    <property type="project" value="UniProtKB-SubCell"/>
</dbReference>
<evidence type="ECO:0000313" key="14">
    <source>
        <dbReference type="Proteomes" id="UP001346149"/>
    </source>
</evidence>
<keyword evidence="6" id="KW-0732">Signal</keyword>
<proteinExistence type="inferred from homology"/>
<evidence type="ECO:0000256" key="11">
    <source>
        <dbReference type="ARBA" id="ARBA00023180"/>
    </source>
</evidence>
<dbReference type="InterPro" id="IPR001611">
    <property type="entry name" value="Leu-rich_rpt"/>
</dbReference>
<keyword evidence="11" id="KW-0325">Glycoprotein</keyword>
<dbReference type="Gene3D" id="3.80.10.10">
    <property type="entry name" value="Ribonuclease Inhibitor"/>
    <property type="match status" value="4"/>
</dbReference>
<comment type="similarity">
    <text evidence="2">Belongs to the RLP family.</text>
</comment>
<dbReference type="PANTHER" id="PTHR48061">
    <property type="entry name" value="LEUCINE-RICH REPEAT RECEPTOR PROTEIN KINASE EMS1-LIKE-RELATED"/>
    <property type="match status" value="1"/>
</dbReference>
<dbReference type="InterPro" id="IPR055414">
    <property type="entry name" value="LRR_R13L4/SHOC2-like"/>
</dbReference>
<dbReference type="Pfam" id="PF23598">
    <property type="entry name" value="LRR_14"/>
    <property type="match status" value="1"/>
</dbReference>
<keyword evidence="8" id="KW-1133">Transmembrane helix</keyword>
<dbReference type="SMART" id="SM00369">
    <property type="entry name" value="LRR_TYP"/>
    <property type="match status" value="5"/>
</dbReference>
<dbReference type="SUPFAM" id="SSF52047">
    <property type="entry name" value="RNI-like"/>
    <property type="match status" value="1"/>
</dbReference>
<accession>A0AAN7MEG1</accession>
<keyword evidence="7" id="KW-0677">Repeat</keyword>